<keyword evidence="2" id="KW-0067">ATP-binding</keyword>
<protein>
    <submittedName>
        <fullName evidence="3">Wall-associated receptor kinase-like 8</fullName>
    </submittedName>
</protein>
<dbReference type="Gene3D" id="1.10.510.10">
    <property type="entry name" value="Transferase(Phosphotransferase) domain 1"/>
    <property type="match status" value="1"/>
</dbReference>
<organism evidence="3 4">
    <name type="scientific">Forsythia ovata</name>
    <dbReference type="NCBI Taxonomy" id="205694"/>
    <lineage>
        <taxon>Eukaryota</taxon>
        <taxon>Viridiplantae</taxon>
        <taxon>Streptophyta</taxon>
        <taxon>Embryophyta</taxon>
        <taxon>Tracheophyta</taxon>
        <taxon>Spermatophyta</taxon>
        <taxon>Magnoliopsida</taxon>
        <taxon>eudicotyledons</taxon>
        <taxon>Gunneridae</taxon>
        <taxon>Pentapetalae</taxon>
        <taxon>asterids</taxon>
        <taxon>lamiids</taxon>
        <taxon>Lamiales</taxon>
        <taxon>Oleaceae</taxon>
        <taxon>Forsythieae</taxon>
        <taxon>Forsythia</taxon>
    </lineage>
</organism>
<dbReference type="GO" id="GO:0005524">
    <property type="term" value="F:ATP binding"/>
    <property type="evidence" value="ECO:0007669"/>
    <property type="project" value="UniProtKB-KW"/>
</dbReference>
<dbReference type="EMBL" id="JBFOLJ010000004">
    <property type="protein sequence ID" value="KAL2546065.1"/>
    <property type="molecule type" value="Genomic_DNA"/>
</dbReference>
<sequence length="141" mass="15556">MVELLTGQKAISSITSQDQGKSLATNFLQSMEENSLLDILDAGVLIEGRKEEIMVIAQLARRCLYLNGKRRPTMKEVAAELEAIQMSKQGSSVQDNLGDTEHHSIVDVYEVYDFASISGSIRFDNITTSSSSDVDTLFIVH</sequence>
<comment type="caution">
    <text evidence="3">The sequence shown here is derived from an EMBL/GenBank/DDBJ whole genome shotgun (WGS) entry which is preliminary data.</text>
</comment>
<reference evidence="4" key="1">
    <citation type="submission" date="2024-07" db="EMBL/GenBank/DDBJ databases">
        <title>Two chromosome-level genome assemblies of Korean endemic species Abeliophyllum distichum and Forsythia ovata (Oleaceae).</title>
        <authorList>
            <person name="Jang H."/>
        </authorList>
    </citation>
    <scope>NUCLEOTIDE SEQUENCE [LARGE SCALE GENOMIC DNA]</scope>
</reference>
<evidence type="ECO:0000313" key="4">
    <source>
        <dbReference type="Proteomes" id="UP001604277"/>
    </source>
</evidence>
<name>A0ABD1WCD8_9LAMI</name>
<dbReference type="PANTHER" id="PTHR27005">
    <property type="entry name" value="WALL-ASSOCIATED RECEPTOR KINASE-LIKE 21"/>
    <property type="match status" value="1"/>
</dbReference>
<dbReference type="InterPro" id="IPR011009">
    <property type="entry name" value="Kinase-like_dom_sf"/>
</dbReference>
<keyword evidence="4" id="KW-1185">Reference proteome</keyword>
<gene>
    <name evidence="3" type="ORF">Fot_15298</name>
</gene>
<dbReference type="InterPro" id="IPR045274">
    <property type="entry name" value="WAK-like"/>
</dbReference>
<keyword evidence="1" id="KW-0547">Nucleotide-binding</keyword>
<accession>A0ABD1WCD8</accession>
<dbReference type="Proteomes" id="UP001604277">
    <property type="component" value="Unassembled WGS sequence"/>
</dbReference>
<dbReference type="PANTHER" id="PTHR27005:SF280">
    <property type="entry name" value="WALL-ASSOCIATED RECEPTOR KINASE-LIKE 8"/>
    <property type="match status" value="1"/>
</dbReference>
<evidence type="ECO:0000313" key="3">
    <source>
        <dbReference type="EMBL" id="KAL2546065.1"/>
    </source>
</evidence>
<dbReference type="SUPFAM" id="SSF56112">
    <property type="entry name" value="Protein kinase-like (PK-like)"/>
    <property type="match status" value="1"/>
</dbReference>
<proteinExistence type="predicted"/>
<evidence type="ECO:0000256" key="2">
    <source>
        <dbReference type="ARBA" id="ARBA00022840"/>
    </source>
</evidence>
<dbReference type="AlphaFoldDB" id="A0ABD1WCD8"/>
<evidence type="ECO:0000256" key="1">
    <source>
        <dbReference type="ARBA" id="ARBA00022741"/>
    </source>
</evidence>